<dbReference type="InterPro" id="IPR000477">
    <property type="entry name" value="RT_dom"/>
</dbReference>
<proteinExistence type="predicted"/>
<gene>
    <name evidence="3" type="primary">RRPO_43</name>
    <name evidence="3" type="ORF">CK203_051596</name>
</gene>
<dbReference type="AlphaFoldDB" id="A0A438HBF5"/>
<dbReference type="PANTHER" id="PTHR24559">
    <property type="entry name" value="TRANSPOSON TY3-I GAG-POL POLYPROTEIN"/>
    <property type="match status" value="1"/>
</dbReference>
<evidence type="ECO:0000256" key="1">
    <source>
        <dbReference type="SAM" id="Phobius"/>
    </source>
</evidence>
<name>A0A438HBF5_VITVI</name>
<dbReference type="InterPro" id="IPR053134">
    <property type="entry name" value="RNA-dir_DNA_polymerase"/>
</dbReference>
<evidence type="ECO:0000313" key="4">
    <source>
        <dbReference type="Proteomes" id="UP000288805"/>
    </source>
</evidence>
<feature type="domain" description="Reverse transcriptase" evidence="2">
    <location>
        <begin position="10"/>
        <end position="73"/>
    </location>
</feature>
<keyword evidence="1" id="KW-0472">Membrane</keyword>
<accession>A0A438HBF5</accession>
<dbReference type="Proteomes" id="UP000288805">
    <property type="component" value="Unassembled WGS sequence"/>
</dbReference>
<protein>
    <submittedName>
        <fullName evidence="3">RNA-directed DNA polymerase-like</fullName>
    </submittedName>
</protein>
<dbReference type="Pfam" id="PF00078">
    <property type="entry name" value="RVT_1"/>
    <property type="match status" value="1"/>
</dbReference>
<evidence type="ECO:0000313" key="3">
    <source>
        <dbReference type="EMBL" id="RVW81788.1"/>
    </source>
</evidence>
<evidence type="ECO:0000259" key="2">
    <source>
        <dbReference type="Pfam" id="PF00078"/>
    </source>
</evidence>
<keyword evidence="3" id="KW-0548">Nucleotidyltransferase</keyword>
<comment type="caution">
    <text evidence="3">The sequence shown here is derived from an EMBL/GenBank/DDBJ whole genome shotgun (WGS) entry which is preliminary data.</text>
</comment>
<reference evidence="3 4" key="1">
    <citation type="journal article" date="2018" name="PLoS Genet.">
        <title>Population sequencing reveals clonal diversity and ancestral inbreeding in the grapevine cultivar Chardonnay.</title>
        <authorList>
            <person name="Roach M.J."/>
            <person name="Johnson D.L."/>
            <person name="Bohlmann J."/>
            <person name="van Vuuren H.J."/>
            <person name="Jones S.J."/>
            <person name="Pretorius I.S."/>
            <person name="Schmidt S.A."/>
            <person name="Borneman A.R."/>
        </authorList>
    </citation>
    <scope>NUCLEOTIDE SEQUENCE [LARGE SCALE GENOMIC DNA]</scope>
    <source>
        <strain evidence="4">cv. Chardonnay</strain>
        <tissue evidence="3">Leaf</tissue>
    </source>
</reference>
<dbReference type="GO" id="GO:0003964">
    <property type="term" value="F:RNA-directed DNA polymerase activity"/>
    <property type="evidence" value="ECO:0007669"/>
    <property type="project" value="UniProtKB-KW"/>
</dbReference>
<dbReference type="Gene3D" id="3.30.70.270">
    <property type="match status" value="1"/>
</dbReference>
<organism evidence="3 4">
    <name type="scientific">Vitis vinifera</name>
    <name type="common">Grape</name>
    <dbReference type="NCBI Taxonomy" id="29760"/>
    <lineage>
        <taxon>Eukaryota</taxon>
        <taxon>Viridiplantae</taxon>
        <taxon>Streptophyta</taxon>
        <taxon>Embryophyta</taxon>
        <taxon>Tracheophyta</taxon>
        <taxon>Spermatophyta</taxon>
        <taxon>Magnoliopsida</taxon>
        <taxon>eudicotyledons</taxon>
        <taxon>Gunneridae</taxon>
        <taxon>Pentapetalae</taxon>
        <taxon>rosids</taxon>
        <taxon>Vitales</taxon>
        <taxon>Vitaceae</taxon>
        <taxon>Viteae</taxon>
        <taxon>Vitis</taxon>
    </lineage>
</organism>
<dbReference type="EMBL" id="QGNW01000248">
    <property type="protein sequence ID" value="RVW81788.1"/>
    <property type="molecule type" value="Genomic_DNA"/>
</dbReference>
<keyword evidence="3" id="KW-0695">RNA-directed DNA polymerase</keyword>
<keyword evidence="1" id="KW-0812">Transmembrane</keyword>
<keyword evidence="1" id="KW-1133">Transmembrane helix</keyword>
<dbReference type="PANTHER" id="PTHR24559:SF436">
    <property type="entry name" value="RNA-DIRECTED DNA POLYMERASE HOMOLOG"/>
    <property type="match status" value="1"/>
</dbReference>
<feature type="transmembrane region" description="Helical" evidence="1">
    <location>
        <begin position="12"/>
        <end position="33"/>
    </location>
</feature>
<keyword evidence="3" id="KW-0808">Transferase</keyword>
<dbReference type="InterPro" id="IPR043128">
    <property type="entry name" value="Rev_trsase/Diguanyl_cyclase"/>
</dbReference>
<dbReference type="InterPro" id="IPR043502">
    <property type="entry name" value="DNA/RNA_pol_sf"/>
</dbReference>
<dbReference type="SUPFAM" id="SSF56672">
    <property type="entry name" value="DNA/RNA polymerases"/>
    <property type="match status" value="1"/>
</dbReference>
<sequence length="74" mass="8884">MPKTTCVTKYNYYKVLMMPFGVTNALAIFCTLMNKIFHPYLDKFVVVYLDYMVIYSDNLKENVEQLRRVFEVLR</sequence>